<evidence type="ECO:0000313" key="3">
    <source>
        <dbReference type="EMBL" id="MCR2042555.1"/>
    </source>
</evidence>
<sequence length="256" mass="28516">MTKVINIGNEAKIGDGSFSIIGGPCAVENYAQMEKVGCFLNSLNIKFLRGGAFKPRTSPNSFQGLGFEGFKILKEIKEKYDFKVVSEVMDPRDVEKASEYIDIIQIGSRNMQNYVLLKEIGKTEKPVLLKRGMSSTIKEWIMAAEYIKKEGNENIILCERGIRTFEDYSRNTLDLVSVPIIKSKTDYPILVDPSHGTGRKELILPATKAALAIGADGVIIEVHPEPSKALSDGFQSLDFSQFKSLFNEIKKINELV</sequence>
<dbReference type="PANTHER" id="PTHR43018:SF2">
    <property type="entry name" value="PHOSPHO-2-DEHYDRO-3-DEOXYHEPTONATE ALDOLASE"/>
    <property type="match status" value="1"/>
</dbReference>
<dbReference type="EMBL" id="JANJZL010000001">
    <property type="protein sequence ID" value="MCR2042555.1"/>
    <property type="molecule type" value="Genomic_DNA"/>
</dbReference>
<dbReference type="GO" id="GO:0016740">
    <property type="term" value="F:transferase activity"/>
    <property type="evidence" value="ECO:0007669"/>
    <property type="project" value="UniProtKB-KW"/>
</dbReference>
<dbReference type="InterPro" id="IPR006218">
    <property type="entry name" value="DAHP1/KDSA"/>
</dbReference>
<name>A0A9X2S3C4_9FIRM</name>
<dbReference type="SUPFAM" id="SSF51569">
    <property type="entry name" value="Aldolase"/>
    <property type="match status" value="1"/>
</dbReference>
<evidence type="ECO:0000313" key="4">
    <source>
        <dbReference type="Proteomes" id="UP001142078"/>
    </source>
</evidence>
<dbReference type="RefSeq" id="WP_257490029.1">
    <property type="nucleotide sequence ID" value="NZ_JANJZL010000001.1"/>
</dbReference>
<dbReference type="NCBIfam" id="TIGR01361">
    <property type="entry name" value="DAHP_synth_Bsub"/>
    <property type="match status" value="1"/>
</dbReference>
<dbReference type="GO" id="GO:0009073">
    <property type="term" value="P:aromatic amino acid family biosynthetic process"/>
    <property type="evidence" value="ECO:0007669"/>
    <property type="project" value="InterPro"/>
</dbReference>
<reference evidence="3" key="1">
    <citation type="submission" date="2022-07" db="EMBL/GenBank/DDBJ databases">
        <title>Enhanced cultured diversity of the mouse gut microbiota enables custom-made synthetic communities.</title>
        <authorList>
            <person name="Afrizal A."/>
        </authorList>
    </citation>
    <scope>NUCLEOTIDE SEQUENCE</scope>
    <source>
        <strain evidence="3">DSM 29482</strain>
    </source>
</reference>
<dbReference type="GO" id="GO:0016832">
    <property type="term" value="F:aldehyde-lyase activity"/>
    <property type="evidence" value="ECO:0007669"/>
    <property type="project" value="InterPro"/>
</dbReference>
<dbReference type="InterPro" id="IPR013785">
    <property type="entry name" value="Aldolase_TIM"/>
</dbReference>
<comment type="caution">
    <text evidence="3">The sequence shown here is derived from an EMBL/GenBank/DDBJ whole genome shotgun (WGS) entry which is preliminary data.</text>
</comment>
<dbReference type="InterPro" id="IPR052899">
    <property type="entry name" value="Class-I_DAHP_synthase"/>
</dbReference>
<dbReference type="Proteomes" id="UP001142078">
    <property type="component" value="Unassembled WGS sequence"/>
</dbReference>
<dbReference type="NCBIfam" id="NF009239">
    <property type="entry name" value="PRK12595.1"/>
    <property type="match status" value="1"/>
</dbReference>
<proteinExistence type="predicted"/>
<evidence type="ECO:0000259" key="2">
    <source>
        <dbReference type="Pfam" id="PF00793"/>
    </source>
</evidence>
<accession>A0A9X2S3C4</accession>
<dbReference type="PANTHER" id="PTHR43018">
    <property type="entry name" value="PHOSPHO-2-DEHYDRO-3-DEOXYHEPTONATE ALDOLASE"/>
    <property type="match status" value="1"/>
</dbReference>
<keyword evidence="4" id="KW-1185">Reference proteome</keyword>
<gene>
    <name evidence="3" type="ORF">NSA23_00360</name>
</gene>
<feature type="domain" description="DAHP synthetase I/KDSA" evidence="2">
    <location>
        <begin position="8"/>
        <end position="251"/>
    </location>
</feature>
<organism evidence="3 4">
    <name type="scientific">Anaerosalibacter massiliensis</name>
    <dbReference type="NCBI Taxonomy" id="1347392"/>
    <lineage>
        <taxon>Bacteria</taxon>
        <taxon>Bacillati</taxon>
        <taxon>Bacillota</taxon>
        <taxon>Tissierellia</taxon>
        <taxon>Tissierellales</taxon>
        <taxon>Sporanaerobacteraceae</taxon>
        <taxon>Anaerosalibacter</taxon>
    </lineage>
</organism>
<dbReference type="Pfam" id="PF00793">
    <property type="entry name" value="DAHP_synth_1"/>
    <property type="match status" value="1"/>
</dbReference>
<dbReference type="InterPro" id="IPR006268">
    <property type="entry name" value="DAHP_syn_2"/>
</dbReference>
<evidence type="ECO:0000256" key="1">
    <source>
        <dbReference type="ARBA" id="ARBA00022679"/>
    </source>
</evidence>
<dbReference type="AlphaFoldDB" id="A0A9X2S3C4"/>
<keyword evidence="1" id="KW-0808">Transferase</keyword>
<dbReference type="Gene3D" id="3.20.20.70">
    <property type="entry name" value="Aldolase class I"/>
    <property type="match status" value="1"/>
</dbReference>
<protein>
    <submittedName>
        <fullName evidence="3">Bifunctional 3-deoxy-7-phosphoheptulonate synthase/chorismate mutase</fullName>
    </submittedName>
</protein>
<dbReference type="NCBIfam" id="NF006421">
    <property type="entry name" value="PRK08673.1"/>
    <property type="match status" value="1"/>
</dbReference>